<dbReference type="EMBL" id="JAAIUW010000013">
    <property type="protein sequence ID" value="KAF7801967.1"/>
    <property type="molecule type" value="Genomic_DNA"/>
</dbReference>
<dbReference type="AlphaFoldDB" id="A0A834VYG1"/>
<name>A0A834VYG1_9FABA</name>
<keyword evidence="2" id="KW-1185">Reference proteome</keyword>
<evidence type="ECO:0000313" key="1">
    <source>
        <dbReference type="EMBL" id="KAF7801967.1"/>
    </source>
</evidence>
<gene>
    <name evidence="1" type="ORF">G2W53_041078</name>
</gene>
<proteinExistence type="predicted"/>
<organism evidence="1 2">
    <name type="scientific">Senna tora</name>
    <dbReference type="NCBI Taxonomy" id="362788"/>
    <lineage>
        <taxon>Eukaryota</taxon>
        <taxon>Viridiplantae</taxon>
        <taxon>Streptophyta</taxon>
        <taxon>Embryophyta</taxon>
        <taxon>Tracheophyta</taxon>
        <taxon>Spermatophyta</taxon>
        <taxon>Magnoliopsida</taxon>
        <taxon>eudicotyledons</taxon>
        <taxon>Gunneridae</taxon>
        <taxon>Pentapetalae</taxon>
        <taxon>rosids</taxon>
        <taxon>fabids</taxon>
        <taxon>Fabales</taxon>
        <taxon>Fabaceae</taxon>
        <taxon>Caesalpinioideae</taxon>
        <taxon>Cassia clade</taxon>
        <taxon>Senna</taxon>
    </lineage>
</organism>
<protein>
    <submittedName>
        <fullName evidence="1">Uncharacterized protein</fullName>
    </submittedName>
</protein>
<reference evidence="1" key="1">
    <citation type="submission" date="2020-09" db="EMBL/GenBank/DDBJ databases">
        <title>Genome-Enabled Discovery of Anthraquinone Biosynthesis in Senna tora.</title>
        <authorList>
            <person name="Kang S.-H."/>
            <person name="Pandey R.P."/>
            <person name="Lee C.-M."/>
            <person name="Sim J.-S."/>
            <person name="Jeong J.-T."/>
            <person name="Choi B.-S."/>
            <person name="Jung M."/>
            <person name="Ginzburg D."/>
            <person name="Zhao K."/>
            <person name="Won S.Y."/>
            <person name="Oh T.-J."/>
            <person name="Yu Y."/>
            <person name="Kim N.-H."/>
            <person name="Lee O.R."/>
            <person name="Lee T.-H."/>
            <person name="Bashyal P."/>
            <person name="Kim T.-S."/>
            <person name="Lee W.-H."/>
            <person name="Kawkins C."/>
            <person name="Kim C.-K."/>
            <person name="Kim J.S."/>
            <person name="Ahn B.O."/>
            <person name="Rhee S.Y."/>
            <person name="Sohng J.K."/>
        </authorList>
    </citation>
    <scope>NUCLEOTIDE SEQUENCE</scope>
    <source>
        <tissue evidence="1">Leaf</tissue>
    </source>
</reference>
<accession>A0A834VYG1</accession>
<dbReference type="Proteomes" id="UP000634136">
    <property type="component" value="Unassembled WGS sequence"/>
</dbReference>
<evidence type="ECO:0000313" key="2">
    <source>
        <dbReference type="Proteomes" id="UP000634136"/>
    </source>
</evidence>
<comment type="caution">
    <text evidence="1">The sequence shown here is derived from an EMBL/GenBank/DDBJ whole genome shotgun (WGS) entry which is preliminary data.</text>
</comment>
<sequence length="33" mass="3540">MCSLQRVHVLATKLATVRNPLLATTLTTASVET</sequence>